<keyword evidence="4" id="KW-1185">Reference proteome</keyword>
<dbReference type="PRINTS" id="PR00080">
    <property type="entry name" value="SDRFAMILY"/>
</dbReference>
<dbReference type="Pfam" id="PF13561">
    <property type="entry name" value="adh_short_C2"/>
    <property type="match status" value="1"/>
</dbReference>
<comment type="similarity">
    <text evidence="1">Belongs to the short-chain dehydrogenases/reductases (SDR) family.</text>
</comment>
<reference evidence="3 4" key="1">
    <citation type="submission" date="2019-03" db="EMBL/GenBank/DDBJ databases">
        <title>Genomic Encyclopedia of Type Strains, Phase III (KMG-III): the genomes of soil and plant-associated and newly described type strains.</title>
        <authorList>
            <person name="Whitman W."/>
        </authorList>
    </citation>
    <scope>NUCLEOTIDE SEQUENCE [LARGE SCALE GENOMIC DNA]</scope>
    <source>
        <strain evidence="3 4">VKM Ac-2570</strain>
    </source>
</reference>
<dbReference type="Gene3D" id="3.40.50.720">
    <property type="entry name" value="NAD(P)-binding Rossmann-like Domain"/>
    <property type="match status" value="1"/>
</dbReference>
<dbReference type="GO" id="GO:0016491">
    <property type="term" value="F:oxidoreductase activity"/>
    <property type="evidence" value="ECO:0007669"/>
    <property type="project" value="UniProtKB-KW"/>
</dbReference>
<dbReference type="Proteomes" id="UP000295447">
    <property type="component" value="Unassembled WGS sequence"/>
</dbReference>
<keyword evidence="2" id="KW-0560">Oxidoreductase</keyword>
<sequence>MGSLDLSGRKALVTGGAQGLGEGMAKALAAAGAKVVISDIQKDTGEAVADALDQEYGAGNGFVAHDVTDDGSWENAVVAANDILGGLDILVNNAGVEITSLLTEVTADDARKMLEVNLLGSILGVKWGLRTMRPDGLAGQGGAIINVASVAATIAFPGIAVYSATKSGIDRLTRVAAMESGKLGYGVRVNSIYPGLVPTAMGAGLANDCAEIGLFESPEAAVAAVIGLTPAGRLGEVSDMADAVVFLASNEARFITGIGLPVDGGMGM</sequence>
<dbReference type="EMBL" id="SODF01000002">
    <property type="protein sequence ID" value="TDW19410.1"/>
    <property type="molecule type" value="Genomic_DNA"/>
</dbReference>
<comment type="caution">
    <text evidence="3">The sequence shown here is derived from an EMBL/GenBank/DDBJ whole genome shotgun (WGS) entry which is preliminary data.</text>
</comment>
<dbReference type="InterPro" id="IPR036291">
    <property type="entry name" value="NAD(P)-bd_dom_sf"/>
</dbReference>
<organism evidence="3 4">
    <name type="scientific">Kribbella kalugense</name>
    <dbReference type="NCBI Taxonomy" id="2512221"/>
    <lineage>
        <taxon>Bacteria</taxon>
        <taxon>Bacillati</taxon>
        <taxon>Actinomycetota</taxon>
        <taxon>Actinomycetes</taxon>
        <taxon>Propionibacteriales</taxon>
        <taxon>Kribbellaceae</taxon>
        <taxon>Kribbella</taxon>
    </lineage>
</organism>
<dbReference type="OrthoDB" id="4481821at2"/>
<dbReference type="InterPro" id="IPR002347">
    <property type="entry name" value="SDR_fam"/>
</dbReference>
<accession>A0A4R7ZUZ8</accession>
<dbReference type="PRINTS" id="PR00081">
    <property type="entry name" value="GDHRDH"/>
</dbReference>
<evidence type="ECO:0000256" key="2">
    <source>
        <dbReference type="ARBA" id="ARBA00023002"/>
    </source>
</evidence>
<dbReference type="FunFam" id="3.40.50.720:FF:000084">
    <property type="entry name" value="Short-chain dehydrogenase reductase"/>
    <property type="match status" value="1"/>
</dbReference>
<dbReference type="PANTHER" id="PTHR24321">
    <property type="entry name" value="DEHYDROGENASES, SHORT CHAIN"/>
    <property type="match status" value="1"/>
</dbReference>
<dbReference type="PANTHER" id="PTHR24321:SF8">
    <property type="entry name" value="ESTRADIOL 17-BETA-DEHYDROGENASE 8-RELATED"/>
    <property type="match status" value="1"/>
</dbReference>
<dbReference type="PROSITE" id="PS00061">
    <property type="entry name" value="ADH_SHORT"/>
    <property type="match status" value="1"/>
</dbReference>
<dbReference type="InterPro" id="IPR020904">
    <property type="entry name" value="Sc_DH/Rdtase_CS"/>
</dbReference>
<evidence type="ECO:0000256" key="1">
    <source>
        <dbReference type="ARBA" id="ARBA00006484"/>
    </source>
</evidence>
<proteinExistence type="inferred from homology"/>
<name>A0A4R7ZUZ8_9ACTN</name>
<protein>
    <submittedName>
        <fullName evidence="3">NAD(P)-dependent dehydrogenase (Short-subunit alcohol dehydrogenase family)</fullName>
    </submittedName>
</protein>
<evidence type="ECO:0000313" key="3">
    <source>
        <dbReference type="EMBL" id="TDW19410.1"/>
    </source>
</evidence>
<dbReference type="AlphaFoldDB" id="A0A4R7ZUZ8"/>
<dbReference type="RefSeq" id="WP_134122281.1">
    <property type="nucleotide sequence ID" value="NZ_SODF01000002.1"/>
</dbReference>
<gene>
    <name evidence="3" type="ORF">EV650_6017</name>
</gene>
<evidence type="ECO:0000313" key="4">
    <source>
        <dbReference type="Proteomes" id="UP000295447"/>
    </source>
</evidence>
<dbReference type="SUPFAM" id="SSF51735">
    <property type="entry name" value="NAD(P)-binding Rossmann-fold domains"/>
    <property type="match status" value="1"/>
</dbReference>